<dbReference type="GO" id="GO:0009307">
    <property type="term" value="P:DNA restriction-modification system"/>
    <property type="evidence" value="ECO:0007669"/>
    <property type="project" value="UniProtKB-KW"/>
</dbReference>
<dbReference type="Gene3D" id="3.40.50.150">
    <property type="entry name" value="Vaccinia Virus protein VP39"/>
    <property type="match status" value="1"/>
</dbReference>
<dbReference type="NCBIfam" id="TIGR00497">
    <property type="entry name" value="hsdM"/>
    <property type="match status" value="1"/>
</dbReference>
<dbReference type="PANTHER" id="PTHR42933">
    <property type="entry name" value="SLR6095 PROTEIN"/>
    <property type="match status" value="1"/>
</dbReference>
<evidence type="ECO:0000313" key="11">
    <source>
        <dbReference type="Proteomes" id="UP000449209"/>
    </source>
</evidence>
<dbReference type="EC" id="2.1.1.72" evidence="2"/>
<sequence>MSEDVQTIQQIESKLWAMANELRGSMDASEYKNYILAFMFYRFLSENQEKYLQDSEIFDIDEANGETINDAYLKATEVDGVADYLEDISQRLGYAIKPEDTWATLVGKVMNGEVAPSDYQTIFDDFNSNSELNRDAASDFRGVFDDVNLGDSRLGNTTTSRAKSLNKVVTLVNEISYTDESGHDILGDIYEYLIGQFAANAGKKGGEFYTPHEVSQVLAKLVTHGVEVPDNEQFSVYDPTMGSGSLLLTVQQELPGGKREGAVSFYGQELSTTTYNLARMNLMMRGVEYSNMSLNNADTLEVDWPDGPDSQGIDHPRMFDAVVANPPYSADWDNNERKLKDPRFSDYGKLAPSSKADYAFVLHSLYHLNEQGTMAIVLPHGVLFRGAAEGKIREALIKKNYLDGVIGLPANLFYGTSIPTTVLVFKKNKASRDIMFIDASSDFEKDKNQNRLRAEDINKIAKTYFDRKDVEKYAHVATLKEVEDNEYNLNIPRYVDTFEEEPPVDVVALKDDYLAAEKESNDLQAQVVADLEKLVGKDDAAAKDLAALIEALK</sequence>
<keyword evidence="4 10" id="KW-0808">Transferase</keyword>
<dbReference type="AlphaFoldDB" id="A0A6N9I3M1"/>
<dbReference type="GO" id="GO:0003677">
    <property type="term" value="F:DNA binding"/>
    <property type="evidence" value="ECO:0007669"/>
    <property type="project" value="InterPro"/>
</dbReference>
<dbReference type="OrthoDB" id="9814572at2"/>
<name>A0A6N9I3M1_9LACO</name>
<dbReference type="RefSeq" id="WP_161003930.1">
    <property type="nucleotide sequence ID" value="NZ_WEZQ01000014.1"/>
</dbReference>
<keyword evidence="5" id="KW-0949">S-adenosyl-L-methionine</keyword>
<proteinExistence type="inferred from homology"/>
<feature type="domain" description="DNA methylase adenine-specific" evidence="8">
    <location>
        <begin position="183"/>
        <end position="501"/>
    </location>
</feature>
<comment type="similarity">
    <text evidence="1">Belongs to the N(4)/N(6)-methyltransferase family.</text>
</comment>
<dbReference type="PROSITE" id="PS00092">
    <property type="entry name" value="N6_MTASE"/>
    <property type="match status" value="1"/>
</dbReference>
<dbReference type="PRINTS" id="PR00507">
    <property type="entry name" value="N12N6MTFRASE"/>
</dbReference>
<dbReference type="InterPro" id="IPR003356">
    <property type="entry name" value="DNA_methylase_A-5"/>
</dbReference>
<dbReference type="SUPFAM" id="SSF53335">
    <property type="entry name" value="S-adenosyl-L-methionine-dependent methyltransferases"/>
    <property type="match status" value="1"/>
</dbReference>
<dbReference type="InterPro" id="IPR051537">
    <property type="entry name" value="DNA_Adenine_Mtase"/>
</dbReference>
<evidence type="ECO:0000256" key="6">
    <source>
        <dbReference type="ARBA" id="ARBA00022747"/>
    </source>
</evidence>
<protein>
    <recommendedName>
        <fullName evidence="2">site-specific DNA-methyltransferase (adenine-specific)</fullName>
        <ecNumber evidence="2">2.1.1.72</ecNumber>
    </recommendedName>
</protein>
<dbReference type="GO" id="GO:0009007">
    <property type="term" value="F:site-specific DNA-methyltransferase (adenine-specific) activity"/>
    <property type="evidence" value="ECO:0007669"/>
    <property type="project" value="UniProtKB-EC"/>
</dbReference>
<evidence type="ECO:0000259" key="8">
    <source>
        <dbReference type="Pfam" id="PF02384"/>
    </source>
</evidence>
<accession>A0A6N9I3M1</accession>
<comment type="catalytic activity">
    <reaction evidence="7">
        <text>a 2'-deoxyadenosine in DNA + S-adenosyl-L-methionine = an N(6)-methyl-2'-deoxyadenosine in DNA + S-adenosyl-L-homocysteine + H(+)</text>
        <dbReference type="Rhea" id="RHEA:15197"/>
        <dbReference type="Rhea" id="RHEA-COMP:12418"/>
        <dbReference type="Rhea" id="RHEA-COMP:12419"/>
        <dbReference type="ChEBI" id="CHEBI:15378"/>
        <dbReference type="ChEBI" id="CHEBI:57856"/>
        <dbReference type="ChEBI" id="CHEBI:59789"/>
        <dbReference type="ChEBI" id="CHEBI:90615"/>
        <dbReference type="ChEBI" id="CHEBI:90616"/>
        <dbReference type="EC" id="2.1.1.72"/>
    </reaction>
</comment>
<dbReference type="EMBL" id="WEZQ01000014">
    <property type="protein sequence ID" value="MYV17555.1"/>
    <property type="molecule type" value="Genomic_DNA"/>
</dbReference>
<dbReference type="GO" id="GO:0008170">
    <property type="term" value="F:N-methyltransferase activity"/>
    <property type="evidence" value="ECO:0007669"/>
    <property type="project" value="InterPro"/>
</dbReference>
<dbReference type="Pfam" id="PF12161">
    <property type="entry name" value="HsdM_N"/>
    <property type="match status" value="1"/>
</dbReference>
<dbReference type="InterPro" id="IPR002052">
    <property type="entry name" value="DNA_methylase_N6_adenine_CS"/>
</dbReference>
<feature type="domain" description="N6 adenine-specific DNA methyltransferase N-terminal" evidence="9">
    <location>
        <begin position="11"/>
        <end position="171"/>
    </location>
</feature>
<evidence type="ECO:0000256" key="1">
    <source>
        <dbReference type="ARBA" id="ARBA00006594"/>
    </source>
</evidence>
<dbReference type="InterPro" id="IPR004546">
    <property type="entry name" value="Restrct_endonuc_T1M"/>
</dbReference>
<keyword evidence="3 10" id="KW-0489">Methyltransferase</keyword>
<dbReference type="PANTHER" id="PTHR42933:SF1">
    <property type="entry name" value="SITE-SPECIFIC DNA-METHYLTRANSFERASE (ADENINE-SPECIFIC)"/>
    <property type="match status" value="1"/>
</dbReference>
<reference evidence="10 11" key="1">
    <citation type="journal article" date="2019" name="Appl. Environ. Microbiol.">
        <title>Genetic determinants of hydroxycinnamic acid metabolism in heterofermentative lactobacilli.</title>
        <authorList>
            <person name="Gaur G."/>
            <person name="Oh J.H."/>
            <person name="Filannino P."/>
            <person name="Gobbetti M."/>
            <person name="van Pijkeren J.P."/>
            <person name="Ganzle M.G."/>
        </authorList>
    </citation>
    <scope>NUCLEOTIDE SEQUENCE [LARGE SCALE GENOMIC DNA]</scope>
    <source>
        <strain evidence="10 11">C5</strain>
    </source>
</reference>
<dbReference type="GO" id="GO:0032259">
    <property type="term" value="P:methylation"/>
    <property type="evidence" value="ECO:0007669"/>
    <property type="project" value="UniProtKB-KW"/>
</dbReference>
<evidence type="ECO:0000256" key="3">
    <source>
        <dbReference type="ARBA" id="ARBA00022603"/>
    </source>
</evidence>
<comment type="caution">
    <text evidence="10">The sequence shown here is derived from an EMBL/GenBank/DDBJ whole genome shotgun (WGS) entry which is preliminary data.</text>
</comment>
<dbReference type="Gene3D" id="1.20.1260.30">
    <property type="match status" value="1"/>
</dbReference>
<dbReference type="Pfam" id="PF02384">
    <property type="entry name" value="N6_Mtase"/>
    <property type="match status" value="1"/>
</dbReference>
<evidence type="ECO:0000256" key="7">
    <source>
        <dbReference type="ARBA" id="ARBA00047942"/>
    </source>
</evidence>
<dbReference type="InterPro" id="IPR029063">
    <property type="entry name" value="SAM-dependent_MTases_sf"/>
</dbReference>
<evidence type="ECO:0000256" key="5">
    <source>
        <dbReference type="ARBA" id="ARBA00022691"/>
    </source>
</evidence>
<dbReference type="InterPro" id="IPR022749">
    <property type="entry name" value="D12N6_MeTrfase_N"/>
</dbReference>
<gene>
    <name evidence="10" type="ORF">GB993_08560</name>
</gene>
<dbReference type="Proteomes" id="UP000449209">
    <property type="component" value="Unassembled WGS sequence"/>
</dbReference>
<dbReference type="InterPro" id="IPR038333">
    <property type="entry name" value="T1MK-like_N_sf"/>
</dbReference>
<evidence type="ECO:0000256" key="4">
    <source>
        <dbReference type="ARBA" id="ARBA00022679"/>
    </source>
</evidence>
<keyword evidence="6" id="KW-0680">Restriction system</keyword>
<evidence type="ECO:0000256" key="2">
    <source>
        <dbReference type="ARBA" id="ARBA00011900"/>
    </source>
</evidence>
<evidence type="ECO:0000313" key="10">
    <source>
        <dbReference type="EMBL" id="MYV17555.1"/>
    </source>
</evidence>
<evidence type="ECO:0000259" key="9">
    <source>
        <dbReference type="Pfam" id="PF12161"/>
    </source>
</evidence>
<organism evidence="10 11">
    <name type="scientific">Furfurilactobacillus milii</name>
    <dbReference type="NCBI Taxonomy" id="2888272"/>
    <lineage>
        <taxon>Bacteria</taxon>
        <taxon>Bacillati</taxon>
        <taxon>Bacillota</taxon>
        <taxon>Bacilli</taxon>
        <taxon>Lactobacillales</taxon>
        <taxon>Lactobacillaceae</taxon>
        <taxon>Furfurilactobacillus</taxon>
    </lineage>
</organism>